<reference evidence="1" key="1">
    <citation type="journal article" date="2016" name="Int. J. Mol. Sci.">
        <title>Comparative genomics of the extreme acidophile Acidithiobacillus thiooxidans reveals intraspecific divergence and niche adaptation.</title>
        <authorList>
            <person name="Zhang X."/>
            <person name="Feng X."/>
            <person name="Tao J."/>
            <person name="Ma L."/>
            <person name="Xiao Y."/>
            <person name="Liang Y."/>
            <person name="Liu X."/>
            <person name="Yin H."/>
        </authorList>
    </citation>
    <scope>NUCLEOTIDE SEQUENCE [LARGE SCALE GENOMIC DNA]</scope>
    <source>
        <strain evidence="1">DXS-W</strain>
    </source>
</reference>
<dbReference type="Pfam" id="PF05930">
    <property type="entry name" value="Phage_AlpA"/>
    <property type="match status" value="1"/>
</dbReference>
<dbReference type="OrthoDB" id="9801242at2"/>
<evidence type="ECO:0000313" key="2">
    <source>
        <dbReference type="Proteomes" id="UP000095008"/>
    </source>
</evidence>
<organism evidence="1 2">
    <name type="scientific">Acidithiobacillus thiooxidans</name>
    <name type="common">Thiobacillus thiooxidans</name>
    <dbReference type="NCBI Taxonomy" id="930"/>
    <lineage>
        <taxon>Bacteria</taxon>
        <taxon>Pseudomonadati</taxon>
        <taxon>Pseudomonadota</taxon>
        <taxon>Acidithiobacillia</taxon>
        <taxon>Acidithiobacillales</taxon>
        <taxon>Acidithiobacillaceae</taxon>
        <taxon>Acidithiobacillus</taxon>
    </lineage>
</organism>
<name>A0A1C2IYD1_ACITH</name>
<dbReference type="RefSeq" id="WP_065974698.1">
    <property type="nucleotide sequence ID" value="NZ_LWRY01000293.1"/>
</dbReference>
<evidence type="ECO:0000313" key="1">
    <source>
        <dbReference type="EMBL" id="OCX67879.1"/>
    </source>
</evidence>
<sequence>MQMDIDVATQRPHRLIRLAEVKYLSGLCRSAIYARIACGEFPAPRKLGRVSVWVEAEVDQWILDVAQTQKGGNL</sequence>
<dbReference type="EMBL" id="LWRY01000293">
    <property type="protein sequence ID" value="OCX67879.1"/>
    <property type="molecule type" value="Genomic_DNA"/>
</dbReference>
<dbReference type="Gene3D" id="1.10.238.160">
    <property type="match status" value="1"/>
</dbReference>
<dbReference type="AlphaFoldDB" id="A0A1C2IYD1"/>
<proteinExistence type="predicted"/>
<protein>
    <recommendedName>
        <fullName evidence="3">AlpA family transcriptional regulator</fullName>
    </recommendedName>
</protein>
<comment type="caution">
    <text evidence="1">The sequence shown here is derived from an EMBL/GenBank/DDBJ whole genome shotgun (WGS) entry which is preliminary data.</text>
</comment>
<evidence type="ECO:0008006" key="3">
    <source>
        <dbReference type="Google" id="ProtNLM"/>
    </source>
</evidence>
<keyword evidence="2" id="KW-1185">Reference proteome</keyword>
<accession>A0A1C2IYD1</accession>
<gene>
    <name evidence="1" type="ORF">A6M23_19730</name>
</gene>
<dbReference type="InterPro" id="IPR010260">
    <property type="entry name" value="AlpA"/>
</dbReference>
<dbReference type="Proteomes" id="UP000095008">
    <property type="component" value="Unassembled WGS sequence"/>
</dbReference>